<gene>
    <name evidence="2" type="ORF">CHUV0807_1444</name>
</gene>
<organism evidence="2 3">
    <name type="scientific">Cardiobacterium hominis</name>
    <dbReference type="NCBI Taxonomy" id="2718"/>
    <lineage>
        <taxon>Bacteria</taxon>
        <taxon>Pseudomonadati</taxon>
        <taxon>Pseudomonadota</taxon>
        <taxon>Gammaproteobacteria</taxon>
        <taxon>Cardiobacteriales</taxon>
        <taxon>Cardiobacteriaceae</taxon>
        <taxon>Cardiobacterium</taxon>
    </lineage>
</organism>
<dbReference type="PROSITE" id="PS50943">
    <property type="entry name" value="HTH_CROC1"/>
    <property type="match status" value="1"/>
</dbReference>
<dbReference type="SUPFAM" id="SSF47413">
    <property type="entry name" value="lambda repressor-like DNA-binding domains"/>
    <property type="match status" value="1"/>
</dbReference>
<evidence type="ECO:0000259" key="1">
    <source>
        <dbReference type="PROSITE" id="PS50943"/>
    </source>
</evidence>
<dbReference type="NCBIfam" id="TIGR02607">
    <property type="entry name" value="antidote_HigA"/>
    <property type="match status" value="1"/>
</dbReference>
<dbReference type="Pfam" id="PF01381">
    <property type="entry name" value="HTH_3"/>
    <property type="match status" value="1"/>
</dbReference>
<evidence type="ECO:0000313" key="2">
    <source>
        <dbReference type="EMBL" id="SAM66004.1"/>
    </source>
</evidence>
<proteinExistence type="predicted"/>
<dbReference type="Proteomes" id="UP000190837">
    <property type="component" value="Unassembled WGS sequence"/>
</dbReference>
<accession>A0A1C3H536</accession>
<dbReference type="Gene3D" id="1.10.260.40">
    <property type="entry name" value="lambda repressor-like DNA-binding domains"/>
    <property type="match status" value="1"/>
</dbReference>
<dbReference type="EMBL" id="FKLO01000049">
    <property type="protein sequence ID" value="SAM66004.1"/>
    <property type="molecule type" value="Genomic_DNA"/>
</dbReference>
<dbReference type="InterPro" id="IPR013430">
    <property type="entry name" value="Toxin_antidote_HigA"/>
</dbReference>
<evidence type="ECO:0000313" key="3">
    <source>
        <dbReference type="Proteomes" id="UP000190837"/>
    </source>
</evidence>
<name>A0A1C3H536_9GAMM</name>
<dbReference type="CDD" id="cd00093">
    <property type="entry name" value="HTH_XRE"/>
    <property type="match status" value="1"/>
</dbReference>
<dbReference type="InterPro" id="IPR001387">
    <property type="entry name" value="Cro/C1-type_HTH"/>
</dbReference>
<dbReference type="AlphaFoldDB" id="A0A1C3H536"/>
<dbReference type="GO" id="GO:0003677">
    <property type="term" value="F:DNA binding"/>
    <property type="evidence" value="ECO:0007669"/>
    <property type="project" value="InterPro"/>
</dbReference>
<reference evidence="3" key="1">
    <citation type="submission" date="2016-04" db="EMBL/GenBank/DDBJ databases">
        <authorList>
            <person name="Tagini F."/>
        </authorList>
    </citation>
    <scope>NUCLEOTIDE SEQUENCE [LARGE SCALE GENOMIC DNA]</scope>
    <source>
        <strain evidence="3">CHUV0807</strain>
    </source>
</reference>
<feature type="domain" description="HTH cro/C1-type" evidence="1">
    <location>
        <begin position="6"/>
        <end position="53"/>
    </location>
</feature>
<sequence>MYLEPLGLTVTQAVVALNMPRAALSKIVNGKRVVTPQTALKLQKAFNQPAAFWLPVQSHGS</sequence>
<protein>
    <submittedName>
        <fullName evidence="2">HigA protein (Antitoxin to HigB)</fullName>
    </submittedName>
</protein>
<dbReference type="InterPro" id="IPR010982">
    <property type="entry name" value="Lambda_DNA-bd_dom_sf"/>
</dbReference>